<evidence type="ECO:0000313" key="3">
    <source>
        <dbReference type="EMBL" id="PRR86263.1"/>
    </source>
</evidence>
<accession>A0A2T0BQW2</accession>
<dbReference type="SUPFAM" id="SSF53756">
    <property type="entry name" value="UDP-Glycosyltransferase/glycogen phosphorylase"/>
    <property type="match status" value="1"/>
</dbReference>
<evidence type="ECO:0000256" key="1">
    <source>
        <dbReference type="ARBA" id="ARBA00022679"/>
    </source>
</evidence>
<dbReference type="OrthoDB" id="9811239at2"/>
<name>A0A2T0BQW2_9CLOT</name>
<feature type="domain" description="Glycosyl transferase family 1" evidence="2">
    <location>
        <begin position="165"/>
        <end position="307"/>
    </location>
</feature>
<dbReference type="EMBL" id="PVXP01000006">
    <property type="protein sequence ID" value="PRR86263.1"/>
    <property type="molecule type" value="Genomic_DNA"/>
</dbReference>
<dbReference type="Pfam" id="PF00534">
    <property type="entry name" value="Glycos_transf_1"/>
    <property type="match status" value="1"/>
</dbReference>
<dbReference type="GO" id="GO:0102710">
    <property type="term" value="F:D-inositol-3-phosphate glycosyltransferase activity"/>
    <property type="evidence" value="ECO:0007669"/>
    <property type="project" value="UniProtKB-EC"/>
</dbReference>
<reference evidence="3 4" key="1">
    <citation type="submission" date="2018-03" db="EMBL/GenBank/DDBJ databases">
        <title>Genome sequence of Clostridium luticellarii DSM 29923.</title>
        <authorList>
            <person name="Poehlein A."/>
            <person name="Daniel R."/>
        </authorList>
    </citation>
    <scope>NUCLEOTIDE SEQUENCE [LARGE SCALE GENOMIC DNA]</scope>
    <source>
        <strain evidence="3 4">DSM 29923</strain>
    </source>
</reference>
<gene>
    <name evidence="3" type="primary">mshA_1</name>
    <name evidence="3" type="ORF">CLLU_07440</name>
</gene>
<proteinExistence type="predicted"/>
<dbReference type="EC" id="2.4.1.250" evidence="3"/>
<organism evidence="3 4">
    <name type="scientific">Clostridium luticellarii</name>
    <dbReference type="NCBI Taxonomy" id="1691940"/>
    <lineage>
        <taxon>Bacteria</taxon>
        <taxon>Bacillati</taxon>
        <taxon>Bacillota</taxon>
        <taxon>Clostridia</taxon>
        <taxon>Eubacteriales</taxon>
        <taxon>Clostridiaceae</taxon>
        <taxon>Clostridium</taxon>
    </lineage>
</organism>
<dbReference type="GO" id="GO:0009103">
    <property type="term" value="P:lipopolysaccharide biosynthetic process"/>
    <property type="evidence" value="ECO:0007669"/>
    <property type="project" value="TreeGrafter"/>
</dbReference>
<keyword evidence="3" id="KW-0328">Glycosyltransferase</keyword>
<keyword evidence="1 3" id="KW-0808">Transferase</keyword>
<evidence type="ECO:0000259" key="2">
    <source>
        <dbReference type="Pfam" id="PF00534"/>
    </source>
</evidence>
<evidence type="ECO:0000313" key="4">
    <source>
        <dbReference type="Proteomes" id="UP000237798"/>
    </source>
</evidence>
<dbReference type="RefSeq" id="WP_106008239.1">
    <property type="nucleotide sequence ID" value="NZ_JALCPJ010000054.1"/>
</dbReference>
<comment type="caution">
    <text evidence="3">The sequence shown here is derived from an EMBL/GenBank/DDBJ whole genome shotgun (WGS) entry which is preliminary data.</text>
</comment>
<dbReference type="Gene3D" id="3.40.50.2000">
    <property type="entry name" value="Glycogen Phosphorylase B"/>
    <property type="match status" value="2"/>
</dbReference>
<dbReference type="CDD" id="cd03801">
    <property type="entry name" value="GT4_PimA-like"/>
    <property type="match status" value="1"/>
</dbReference>
<dbReference type="PANTHER" id="PTHR46401">
    <property type="entry name" value="GLYCOSYLTRANSFERASE WBBK-RELATED"/>
    <property type="match status" value="1"/>
</dbReference>
<protein>
    <submittedName>
        <fullName evidence="3">D-inositol-3-phosphate glycosyltransferase</fullName>
        <ecNumber evidence="3">2.4.1.250</ecNumber>
    </submittedName>
</protein>
<sequence length="327" mass="38606">MRVLFCTRKDCFSNFAGDSMQLMKMFKYLNEKGVQVDVNTGYIKDYSSYDIVHLFNLTRVEETYRYYKIAEDYNKLIVLSPIYWNLKKYYDYVKDTENLILWDRLWEYRKEVLKGCRMIYPNSELENIQIQDDFHMSMPHRIIYNGIEVGCKSGYNFKKAYGLNDYVFCAARICTRKNQLVLSKICSELGIQLVLAGSINDLNYFSKCMSYSNVRYLGFMDEYNLYNAYRCARIHVLPSFVETPGLSSLEAAASGCNIVSTIEGSTREYFKDMCVYCNPYDEGSIKEAVLKCLEMKRHKKLKNHVIKNYDWRKCINVLLESYRYILN</sequence>
<dbReference type="PANTHER" id="PTHR46401:SF2">
    <property type="entry name" value="GLYCOSYLTRANSFERASE WBBK-RELATED"/>
    <property type="match status" value="1"/>
</dbReference>
<dbReference type="InterPro" id="IPR001296">
    <property type="entry name" value="Glyco_trans_1"/>
</dbReference>
<dbReference type="Proteomes" id="UP000237798">
    <property type="component" value="Unassembled WGS sequence"/>
</dbReference>
<dbReference type="AlphaFoldDB" id="A0A2T0BQW2"/>
<keyword evidence="4" id="KW-1185">Reference proteome</keyword>